<keyword evidence="2 3" id="KW-0732">Signal</keyword>
<dbReference type="SUPFAM" id="SSF88713">
    <property type="entry name" value="Glycoside hydrolase/deacetylase"/>
    <property type="match status" value="1"/>
</dbReference>
<evidence type="ECO:0000256" key="2">
    <source>
        <dbReference type="ARBA" id="ARBA00022729"/>
    </source>
</evidence>
<dbReference type="OrthoDB" id="9814639at2"/>
<dbReference type="InterPro" id="IPR011330">
    <property type="entry name" value="Glyco_hydro/deAcase_b/a-brl"/>
</dbReference>
<evidence type="ECO:0000256" key="3">
    <source>
        <dbReference type="SAM" id="SignalP"/>
    </source>
</evidence>
<dbReference type="CDD" id="cd10973">
    <property type="entry name" value="CE4_DAC_u4_5s"/>
    <property type="match status" value="1"/>
</dbReference>
<name>A0A432X7B2_9GAMM</name>
<evidence type="ECO:0000259" key="4">
    <source>
        <dbReference type="PROSITE" id="PS51677"/>
    </source>
</evidence>
<feature type="signal peptide" evidence="3">
    <location>
        <begin position="1"/>
        <end position="28"/>
    </location>
</feature>
<feature type="domain" description="NodB homology" evidence="4">
    <location>
        <begin position="87"/>
        <end position="294"/>
    </location>
</feature>
<sequence length="358" mass="40866">MLNRTPFHRLARAISLFGLLLFSASTYAQSVSILLYHHVSETTPRVTSVSPDELRSHLGYLRDNNFAVIDLHHALAGMRGEKELPEKSVVITFDDAYQNIFNAARPILKEFNMPWALFVSTDFIGDTPGHYMSWTQLQTLHQEGVVIANHSSDHAHLPMRKANESNDAWRTRVVENIENAQALLEQHVGIQHKLFAYPYGEYDNALKAIVKELGYTAFGQHSGGAGPRSDMQAIPRFAAAGIYSNINTLDTKMAALNFPVTNLKYEDTLLAYHETKPYVEVEMDTADIHTHQVQCFISGEIYKPEWLSETRFRVQTNKDLPVGRSRYNCTAPSKSLRGRYYWFSMQWIRQDQQGQWPD</sequence>
<dbReference type="AlphaFoldDB" id="A0A432X7B2"/>
<evidence type="ECO:0000256" key="1">
    <source>
        <dbReference type="ARBA" id="ARBA00004613"/>
    </source>
</evidence>
<reference evidence="5 6" key="1">
    <citation type="journal article" date="2011" name="Front. Microbiol.">
        <title>Genomic signatures of strain selection and enhancement in Bacillus atrophaeus var. globigii, a historical biowarfare simulant.</title>
        <authorList>
            <person name="Gibbons H.S."/>
            <person name="Broomall S.M."/>
            <person name="McNew L.A."/>
            <person name="Daligault H."/>
            <person name="Chapman C."/>
            <person name="Bruce D."/>
            <person name="Karavis M."/>
            <person name="Krepps M."/>
            <person name="McGregor P.A."/>
            <person name="Hong C."/>
            <person name="Park K.H."/>
            <person name="Akmal A."/>
            <person name="Feldman A."/>
            <person name="Lin J.S."/>
            <person name="Chang W.E."/>
            <person name="Higgs B.W."/>
            <person name="Demirev P."/>
            <person name="Lindquist J."/>
            <person name="Liem A."/>
            <person name="Fochler E."/>
            <person name="Read T.D."/>
            <person name="Tapia R."/>
            <person name="Johnson S."/>
            <person name="Bishop-Lilly K.A."/>
            <person name="Detter C."/>
            <person name="Han C."/>
            <person name="Sozhamannan S."/>
            <person name="Rosenzweig C.N."/>
            <person name="Skowronski E.W."/>
        </authorList>
    </citation>
    <scope>NUCLEOTIDE SEQUENCE [LARGE SCALE GENOMIC DNA]</scope>
    <source>
        <strain evidence="5 6">AIT1</strain>
    </source>
</reference>
<comment type="subcellular location">
    <subcellularLocation>
        <location evidence="1">Secreted</location>
    </subcellularLocation>
</comment>
<evidence type="ECO:0000313" key="6">
    <source>
        <dbReference type="Proteomes" id="UP000286976"/>
    </source>
</evidence>
<comment type="caution">
    <text evidence="5">The sequence shown here is derived from an EMBL/GenBank/DDBJ whole genome shotgun (WGS) entry which is preliminary data.</text>
</comment>
<dbReference type="Gene3D" id="3.20.20.370">
    <property type="entry name" value="Glycoside hydrolase/deacetylase"/>
    <property type="match status" value="1"/>
</dbReference>
<dbReference type="InterPro" id="IPR051398">
    <property type="entry name" value="Polysacch_Deacetylase"/>
</dbReference>
<protein>
    <submittedName>
        <fullName evidence="5">Polysaccharide deacetylase</fullName>
    </submittedName>
</protein>
<feature type="chain" id="PRO_5019252091" evidence="3">
    <location>
        <begin position="29"/>
        <end position="358"/>
    </location>
</feature>
<dbReference type="PROSITE" id="PS51677">
    <property type="entry name" value="NODB"/>
    <property type="match status" value="1"/>
</dbReference>
<dbReference type="EMBL" id="PIPQ01000002">
    <property type="protein sequence ID" value="RUO42712.1"/>
    <property type="molecule type" value="Genomic_DNA"/>
</dbReference>
<dbReference type="RefSeq" id="WP_126756922.1">
    <property type="nucleotide sequence ID" value="NZ_PIPQ01000002.1"/>
</dbReference>
<dbReference type="GO" id="GO:0016810">
    <property type="term" value="F:hydrolase activity, acting on carbon-nitrogen (but not peptide) bonds"/>
    <property type="evidence" value="ECO:0007669"/>
    <property type="project" value="InterPro"/>
</dbReference>
<dbReference type="Pfam" id="PF01522">
    <property type="entry name" value="Polysacc_deac_1"/>
    <property type="match status" value="1"/>
</dbReference>
<dbReference type="PANTHER" id="PTHR34216:SF3">
    <property type="entry name" value="POLY-BETA-1,6-N-ACETYL-D-GLUCOSAMINE N-DEACETYLASE"/>
    <property type="match status" value="1"/>
</dbReference>
<dbReference type="InterPro" id="IPR002509">
    <property type="entry name" value="NODB_dom"/>
</dbReference>
<keyword evidence="6" id="KW-1185">Reference proteome</keyword>
<dbReference type="Proteomes" id="UP000286976">
    <property type="component" value="Unassembled WGS sequence"/>
</dbReference>
<dbReference type="PANTHER" id="PTHR34216">
    <property type="match status" value="1"/>
</dbReference>
<accession>A0A432X7B2</accession>
<gene>
    <name evidence="5" type="ORF">CWE15_04680</name>
</gene>
<dbReference type="GO" id="GO:0005576">
    <property type="term" value="C:extracellular region"/>
    <property type="evidence" value="ECO:0007669"/>
    <property type="project" value="UniProtKB-SubCell"/>
</dbReference>
<proteinExistence type="predicted"/>
<organism evidence="5 6">
    <name type="scientific">Aliidiomarina taiwanensis</name>
    <dbReference type="NCBI Taxonomy" id="946228"/>
    <lineage>
        <taxon>Bacteria</taxon>
        <taxon>Pseudomonadati</taxon>
        <taxon>Pseudomonadota</taxon>
        <taxon>Gammaproteobacteria</taxon>
        <taxon>Alteromonadales</taxon>
        <taxon>Idiomarinaceae</taxon>
        <taxon>Aliidiomarina</taxon>
    </lineage>
</organism>
<dbReference type="GO" id="GO:0005975">
    <property type="term" value="P:carbohydrate metabolic process"/>
    <property type="evidence" value="ECO:0007669"/>
    <property type="project" value="InterPro"/>
</dbReference>
<evidence type="ECO:0000313" key="5">
    <source>
        <dbReference type="EMBL" id="RUO42712.1"/>
    </source>
</evidence>